<dbReference type="EMBL" id="KJ019114">
    <property type="protein sequence ID" value="AIX34991.1"/>
    <property type="molecule type" value="Genomic_DNA"/>
</dbReference>
<dbReference type="EMBL" id="KJ019026">
    <property type="protein sequence ID" value="AIX14258.1"/>
    <property type="molecule type" value="Genomic_DNA"/>
</dbReference>
<dbReference type="EMBL" id="KJ019030">
    <property type="protein sequence ID" value="AIX15123.1"/>
    <property type="molecule type" value="Genomic_DNA"/>
</dbReference>
<dbReference type="EMBL" id="KJ019081">
    <property type="protein sequence ID" value="AIX26588.1"/>
    <property type="molecule type" value="Genomic_DNA"/>
</dbReference>
<evidence type="ECO:0000313" key="20">
    <source>
        <dbReference type="EMBL" id="AIX40020.1"/>
    </source>
</evidence>
<name>A0A0E3IB72_9CAUD</name>
<dbReference type="EMBL" id="KJ019163">
    <property type="protein sequence ID" value="AIX46564.1"/>
    <property type="molecule type" value="Genomic_DNA"/>
</dbReference>
<evidence type="ECO:0000313" key="3">
    <source>
        <dbReference type="EMBL" id="AIX15123.1"/>
    </source>
</evidence>
<organism evidence="22 28">
    <name type="scientific">Synechococcus phage ACG-2014a</name>
    <dbReference type="NCBI Taxonomy" id="1493507"/>
    <lineage>
        <taxon>Viruses</taxon>
        <taxon>Duplodnaviria</taxon>
        <taxon>Heunggongvirae</taxon>
        <taxon>Uroviricota</taxon>
        <taxon>Caudoviricetes</taxon>
        <taxon>Pantevenvirales</taxon>
        <taxon>Kyanoviridae</taxon>
        <taxon>Acionnavirus</taxon>
        <taxon>Acionnavirus monteraybay</taxon>
    </lineage>
</organism>
<evidence type="ECO:0000313" key="6">
    <source>
        <dbReference type="EMBL" id="AIX17088.1"/>
    </source>
</evidence>
<dbReference type="Proteomes" id="UP000185395">
    <property type="component" value="Segment"/>
</dbReference>
<dbReference type="EMBL" id="KJ019135">
    <property type="protein sequence ID" value="AIX39593.1"/>
    <property type="molecule type" value="Genomic_DNA"/>
</dbReference>
<dbReference type="Proteomes" id="UP000185404">
    <property type="component" value="Segment"/>
</dbReference>
<dbReference type="EMBL" id="KJ019038">
    <property type="protein sequence ID" value="AIX16879.1"/>
    <property type="molecule type" value="Genomic_DNA"/>
</dbReference>
<dbReference type="EMBL" id="KJ019068">
    <property type="protein sequence ID" value="AIX23758.1"/>
    <property type="molecule type" value="Genomic_DNA"/>
</dbReference>
<reference evidence="26 27" key="1">
    <citation type="submission" date="2013-12" db="EMBL/GenBank/DDBJ databases">
        <title>Ecological redundancy of diverse viral populations within a natural community.</title>
        <authorList>
            <person name="Gregory A.C."/>
            <person name="LaButti K."/>
            <person name="Copeland A."/>
            <person name="Woyke T."/>
            <person name="Sullivan M.B."/>
        </authorList>
    </citation>
    <scope>NUCLEOTIDE SEQUENCE [LARGE SCALE GENOMIC DNA]</scope>
    <source>
        <strain evidence="19">Syn7803C101</strain>
        <strain evidence="20">Syn7803C104</strain>
        <strain evidence="21">Syn7803C107</strain>
        <strain evidence="22">Syn7803C26</strain>
        <strain evidence="23">Syn7803C31</strain>
        <strain evidence="24">Syn7803C33</strain>
        <strain evidence="25">Syn7803C38</strain>
        <strain evidence="2">Syn7803C42</strain>
        <strain evidence="3">Syn7803C47</strain>
        <strain evidence="4">Syn7803C53</strain>
        <strain evidence="5">Syn7803C59</strain>
        <strain evidence="6">Syn7803C60</strain>
        <strain evidence="7">Syn7803C86</strain>
        <strain evidence="8">Syn7803C99</strain>
        <strain evidence="15">Syn7803US1</strain>
        <strain evidence="9">Syn7803US101</strain>
        <strain evidence="10">Syn7803US102</strain>
        <strain evidence="11">Syn7803US112</strain>
        <strain evidence="12">Syn7803US117</strain>
        <strain evidence="13">Syn7803US123</strain>
        <strain evidence="14">Syn7803US19</strain>
        <strain evidence="16">Syn7803US60</strain>
        <strain evidence="17">Syn7803US62</strain>
        <strain evidence="18">Syn7803US79</strain>
    </source>
</reference>
<evidence type="ECO:0000313" key="19">
    <source>
        <dbReference type="EMBL" id="AIX39593.1"/>
    </source>
</evidence>
<dbReference type="EMBL" id="KJ019084">
    <property type="protein sequence ID" value="AIX27226.1"/>
    <property type="molecule type" value="Genomic_DNA"/>
</dbReference>
<dbReference type="Proteomes" id="UP000185394">
    <property type="component" value="Segment"/>
</dbReference>
<evidence type="ECO:0000313" key="23">
    <source>
        <dbReference type="EMBL" id="AIX45207.1"/>
    </source>
</evidence>
<dbReference type="Proteomes" id="UP000185392">
    <property type="component" value="Segment"/>
</dbReference>
<dbReference type="Proteomes" id="UP000185401">
    <property type="component" value="Segment"/>
</dbReference>
<feature type="compositionally biased region" description="Basic residues" evidence="1">
    <location>
        <begin position="38"/>
        <end position="48"/>
    </location>
</feature>
<evidence type="ECO:0000313" key="7">
    <source>
        <dbReference type="EMBL" id="AIX20754.1"/>
    </source>
</evidence>
<dbReference type="Proteomes" id="UP000185391">
    <property type="component" value="Segment"/>
</dbReference>
<dbReference type="EMBL" id="KJ019039">
    <property type="protein sequence ID" value="AIX17088.1"/>
    <property type="molecule type" value="Genomic_DNA"/>
</dbReference>
<evidence type="ECO:0000313" key="9">
    <source>
        <dbReference type="EMBL" id="AIX23552.1"/>
    </source>
</evidence>
<evidence type="ECO:0000313" key="2">
    <source>
        <dbReference type="EMBL" id="AIX14258.1"/>
    </source>
</evidence>
<sequence>MAKMKKSLSGGNMIESQPKKSRQGSGQHTKYGSTSRNNAKKRYRGQGR</sequence>
<dbReference type="Proteomes" id="UP000185400">
    <property type="component" value="Segment"/>
</dbReference>
<gene>
    <name evidence="19" type="ORF">Syn7803C101_75</name>
    <name evidence="20" type="ORF">Syn7803C104_76</name>
    <name evidence="21" type="ORF">Syn7803C107_74</name>
    <name evidence="22" type="ORF">Syn7803C26_74</name>
    <name evidence="23" type="ORF">Syn7803C31_75</name>
    <name evidence="24" type="ORF">Syn7803C33_72</name>
    <name evidence="25" type="ORF">Syn7803C38_72</name>
    <name evidence="2" type="ORF">Syn7803C42_73</name>
    <name evidence="3" type="ORF">Syn7803C47_74</name>
    <name evidence="4" type="ORF">Syn7803C53_72</name>
    <name evidence="5" type="ORF">Syn7803C59_72</name>
    <name evidence="6" type="ORF">Syn7803C60_72</name>
    <name evidence="7" type="ORF">Syn7803C86_74</name>
    <name evidence="8" type="ORF">Syn7803C99_73</name>
    <name evidence="9" type="ORF">Syn7803US101_73</name>
    <name evidence="10" type="ORF">Syn7803US102_73</name>
    <name evidence="11" type="ORF">Syn7803US112_73</name>
    <name evidence="12" type="ORF">Syn7803US117_73</name>
    <name evidence="13" type="ORF">Syn7803US123_75</name>
    <name evidence="14" type="ORF">Syn7803US19_72</name>
    <name evidence="15" type="ORF">Syn7803US1_73</name>
    <name evidence="16" type="ORF">Syn7803US60_73</name>
    <name evidence="17" type="ORF">Syn7803US62_73</name>
    <name evidence="18" type="ORF">Syn7803US79_74</name>
</gene>
<dbReference type="EMBL" id="KJ019157">
    <property type="protein sequence ID" value="AIX45207.1"/>
    <property type="molecule type" value="Genomic_DNA"/>
</dbReference>
<evidence type="ECO:0000313" key="22">
    <source>
        <dbReference type="EMBL" id="AIX44286.1"/>
    </source>
</evidence>
<dbReference type="Proteomes" id="UP000185405">
    <property type="component" value="Segment"/>
</dbReference>
<evidence type="ECO:0000313" key="13">
    <source>
        <dbReference type="EMBL" id="AIX27226.1"/>
    </source>
</evidence>
<dbReference type="EMBL" id="KJ019116">
    <property type="protein sequence ID" value="AIX35414.1"/>
    <property type="molecule type" value="Genomic_DNA"/>
</dbReference>
<dbReference type="Proteomes" id="UP000185389">
    <property type="component" value="Segment"/>
</dbReference>
<dbReference type="Proteomes" id="UP000185407">
    <property type="component" value="Segment"/>
</dbReference>
<dbReference type="Proteomes" id="UP000185397">
    <property type="component" value="Segment"/>
</dbReference>
<proteinExistence type="predicted"/>
<evidence type="ECO:0000313" key="5">
    <source>
        <dbReference type="EMBL" id="AIX16879.1"/>
    </source>
</evidence>
<dbReference type="EMBL" id="KJ019055">
    <property type="protein sequence ID" value="AIX20754.1"/>
    <property type="molecule type" value="Genomic_DNA"/>
</dbReference>
<dbReference type="Proteomes" id="UP000185396">
    <property type="component" value="Segment"/>
</dbReference>
<dbReference type="EMBL" id="KJ019067">
    <property type="protein sequence ID" value="AIX23552.1"/>
    <property type="molecule type" value="Genomic_DNA"/>
</dbReference>
<evidence type="ECO:0000313" key="24">
    <source>
        <dbReference type="EMBL" id="AIX45415.1"/>
    </source>
</evidence>
<dbReference type="Proteomes" id="UP000185387">
    <property type="component" value="Segment"/>
</dbReference>
<dbReference type="EMBL" id="KJ019137">
    <property type="protein sequence ID" value="AIX40020.1"/>
    <property type="molecule type" value="Genomic_DNA"/>
</dbReference>
<dbReference type="Proteomes" id="UP000185402">
    <property type="component" value="Segment"/>
</dbReference>
<evidence type="ECO:0000313" key="18">
    <source>
        <dbReference type="EMBL" id="AIX36710.1"/>
    </source>
</evidence>
<dbReference type="Proteomes" id="UP000033004">
    <property type="component" value="Segment"/>
</dbReference>
<dbReference type="EMBL" id="KJ019138">
    <property type="protein sequence ID" value="AIX40228.1"/>
    <property type="molecule type" value="Genomic_DNA"/>
</dbReference>
<dbReference type="EMBL" id="KJ019122">
    <property type="protein sequence ID" value="AIX36710.1"/>
    <property type="molecule type" value="Genomic_DNA"/>
</dbReference>
<evidence type="ECO:0000313" key="27">
    <source>
        <dbReference type="Proteomes" id="UP000185387"/>
    </source>
</evidence>
<dbReference type="Proteomes" id="UP000185408">
    <property type="component" value="Segment"/>
</dbReference>
<evidence type="ECO:0000313" key="17">
    <source>
        <dbReference type="EMBL" id="AIX35414.1"/>
    </source>
</evidence>
<dbReference type="EMBL" id="KJ019076">
    <property type="protein sequence ID" value="AIX25505.1"/>
    <property type="molecule type" value="Genomic_DNA"/>
</dbReference>
<dbReference type="Proteomes" id="UP000185403">
    <property type="component" value="Segment"/>
</dbReference>
<dbReference type="EMBL" id="KJ019153">
    <property type="protein sequence ID" value="AIX44286.1"/>
    <property type="molecule type" value="Genomic_DNA"/>
</dbReference>
<dbReference type="EMBL" id="KJ019088">
    <property type="protein sequence ID" value="AIX28209.1"/>
    <property type="molecule type" value="Genomic_DNA"/>
</dbReference>
<evidence type="ECO:0000256" key="1">
    <source>
        <dbReference type="SAM" id="MobiDB-lite"/>
    </source>
</evidence>
<evidence type="ECO:0000313" key="25">
    <source>
        <dbReference type="EMBL" id="AIX46564.1"/>
    </source>
</evidence>
<dbReference type="Proteomes" id="UP000185406">
    <property type="component" value="Segment"/>
</dbReference>
<evidence type="ECO:0000313" key="28">
    <source>
        <dbReference type="Proteomes" id="UP000185395"/>
    </source>
</evidence>
<dbReference type="EMBL" id="KJ019158">
    <property type="protein sequence ID" value="AIX45415.1"/>
    <property type="molecule type" value="Genomic_DNA"/>
</dbReference>
<dbReference type="EMBL" id="KJ019033">
    <property type="protein sequence ID" value="AIX15769.1"/>
    <property type="molecule type" value="Genomic_DNA"/>
</dbReference>
<evidence type="ECO:0000313" key="4">
    <source>
        <dbReference type="EMBL" id="AIX15769.1"/>
    </source>
</evidence>
<evidence type="ECO:0000313" key="21">
    <source>
        <dbReference type="EMBL" id="AIX40228.1"/>
    </source>
</evidence>
<evidence type="ECO:0000313" key="11">
    <source>
        <dbReference type="EMBL" id="AIX25505.1"/>
    </source>
</evidence>
<dbReference type="Proteomes" id="UP000185388">
    <property type="component" value="Segment"/>
</dbReference>
<dbReference type="Proteomes" id="UP000185409">
    <property type="component" value="Segment"/>
</dbReference>
<feature type="compositionally biased region" description="Polar residues" evidence="1">
    <location>
        <begin position="23"/>
        <end position="37"/>
    </location>
</feature>
<dbReference type="Proteomes" id="UP000185393">
    <property type="component" value="Segment"/>
</dbReference>
<feature type="region of interest" description="Disordered" evidence="1">
    <location>
        <begin position="1"/>
        <end position="48"/>
    </location>
</feature>
<dbReference type="Proteomes" id="UP000185399">
    <property type="component" value="Segment"/>
</dbReference>
<protein>
    <submittedName>
        <fullName evidence="22">Uncharacterized protein</fullName>
    </submittedName>
</protein>
<dbReference type="EMBL" id="KJ019065">
    <property type="protein sequence ID" value="AIX23056.1"/>
    <property type="molecule type" value="Genomic_DNA"/>
</dbReference>
<evidence type="ECO:0000313" key="16">
    <source>
        <dbReference type="EMBL" id="AIX34991.1"/>
    </source>
</evidence>
<evidence type="ECO:0000313" key="10">
    <source>
        <dbReference type="EMBL" id="AIX23758.1"/>
    </source>
</evidence>
<evidence type="ECO:0000313" key="26">
    <source>
        <dbReference type="Proteomes" id="UP000033004"/>
    </source>
</evidence>
<evidence type="ECO:0000313" key="14">
    <source>
        <dbReference type="EMBL" id="AIX28001.1"/>
    </source>
</evidence>
<dbReference type="EMBL" id="KJ019087">
    <property type="protein sequence ID" value="AIX28001.1"/>
    <property type="molecule type" value="Genomic_DNA"/>
</dbReference>
<dbReference type="Proteomes" id="UP000185398">
    <property type="component" value="Segment"/>
</dbReference>
<dbReference type="Proteomes" id="UP000185390">
    <property type="component" value="Segment"/>
</dbReference>
<accession>A0A0E3IB72</accession>
<evidence type="ECO:0000313" key="8">
    <source>
        <dbReference type="EMBL" id="AIX23056.1"/>
    </source>
</evidence>
<evidence type="ECO:0000313" key="12">
    <source>
        <dbReference type="EMBL" id="AIX26588.1"/>
    </source>
</evidence>
<evidence type="ECO:0000313" key="15">
    <source>
        <dbReference type="EMBL" id="AIX28209.1"/>
    </source>
</evidence>